<evidence type="ECO:0000313" key="1">
    <source>
        <dbReference type="EMBL" id="SKA73610.1"/>
    </source>
</evidence>
<dbReference type="AlphaFoldDB" id="A0A1T4W8K5"/>
<keyword evidence="2" id="KW-1185">Reference proteome</keyword>
<dbReference type="STRING" id="1121442.SAMN02745702_01886"/>
<name>A0A1T4W8K5_9BACT</name>
<gene>
    <name evidence="1" type="ORF">SAMN02745702_01886</name>
</gene>
<dbReference type="RefSeq" id="WP_078685162.1">
    <property type="nucleotide sequence ID" value="NZ_FUYA01000005.1"/>
</dbReference>
<proteinExistence type="predicted"/>
<dbReference type="EMBL" id="FUYA01000005">
    <property type="protein sequence ID" value="SKA73610.1"/>
    <property type="molecule type" value="Genomic_DNA"/>
</dbReference>
<dbReference type="Proteomes" id="UP000189733">
    <property type="component" value="Unassembled WGS sequence"/>
</dbReference>
<sequence>MRTGVKVFGTFNGISAEAFEKLKGYLQFDEVEYEGTTVSVEHNSYYPDVEFLLIHVMELMREGAESSLDILDHDENTITRFAIESDGYRTREMDMDAVTPVYPQHSHE</sequence>
<organism evidence="1 2">
    <name type="scientific">Desulfobaculum bizertense DSM 18034</name>
    <dbReference type="NCBI Taxonomy" id="1121442"/>
    <lineage>
        <taxon>Bacteria</taxon>
        <taxon>Pseudomonadati</taxon>
        <taxon>Thermodesulfobacteriota</taxon>
        <taxon>Desulfovibrionia</taxon>
        <taxon>Desulfovibrionales</taxon>
        <taxon>Desulfovibrionaceae</taxon>
        <taxon>Desulfobaculum</taxon>
    </lineage>
</organism>
<accession>A0A1T4W8K5</accession>
<dbReference type="OrthoDB" id="5471528at2"/>
<evidence type="ECO:0000313" key="2">
    <source>
        <dbReference type="Proteomes" id="UP000189733"/>
    </source>
</evidence>
<protein>
    <submittedName>
        <fullName evidence="1">Uncharacterized protein</fullName>
    </submittedName>
</protein>
<reference evidence="1" key="1">
    <citation type="submission" date="2017-02" db="EMBL/GenBank/DDBJ databases">
        <authorList>
            <person name="Peterson S.W."/>
        </authorList>
    </citation>
    <scope>NUCLEOTIDE SEQUENCE [LARGE SCALE GENOMIC DNA]</scope>
    <source>
        <strain evidence="1">DSM 18034</strain>
    </source>
</reference>